<dbReference type="STRING" id="715226.ABI_14720"/>
<dbReference type="InterPro" id="IPR014567">
    <property type="entry name" value="UCP031900"/>
</dbReference>
<sequence>MRWLNLTIAALLLAWPVHAELRPYGSERIALVPLPAAAAAKPLNAKVRYAGGYQVVAQGTSQVMGLSDLEIADGQVTALSDLGAVVRFPLDGGAAKIDLLRDRDGKTSINRDFNDAEDLATGPDGTRYVSFERLHRVMVYAPGAAWSATPTQLSLPGLPALPNNEGLEGLAWLDGQLLAGAESGGFWLCGVARPGCKAVAGPSVPGFMYKLVSLAPVPGRSDEVLALYRFYSPFSGPRSVLTRLRLTDGVLVKVEDMAAVAPPLAADNYEGVAAVKTDAGYRLYVISDSLADDGKPRLLMFDWTL</sequence>
<keyword evidence="3" id="KW-1185">Reference proteome</keyword>
<dbReference type="Proteomes" id="UP000006512">
    <property type="component" value="Unassembled WGS sequence"/>
</dbReference>
<dbReference type="OrthoDB" id="9798693at2"/>
<dbReference type="RefSeq" id="WP_006272218.1">
    <property type="nucleotide sequence ID" value="NZ_GL883077.1"/>
</dbReference>
<name>F4QIX0_9CAUL</name>
<protein>
    <recommendedName>
        <fullName evidence="1">Phytase-like domain-containing protein</fullName>
    </recommendedName>
</protein>
<organism evidence="2 3">
    <name type="scientific">Asticcacaulis biprosthecium C19</name>
    <dbReference type="NCBI Taxonomy" id="715226"/>
    <lineage>
        <taxon>Bacteria</taxon>
        <taxon>Pseudomonadati</taxon>
        <taxon>Pseudomonadota</taxon>
        <taxon>Alphaproteobacteria</taxon>
        <taxon>Caulobacterales</taxon>
        <taxon>Caulobacteraceae</taxon>
        <taxon>Asticcacaulis</taxon>
    </lineage>
</organism>
<reference evidence="3" key="1">
    <citation type="submission" date="2011-03" db="EMBL/GenBank/DDBJ databases">
        <title>Draft genome sequence of Brevundimonas diminuta.</title>
        <authorList>
            <person name="Brown P.J.B."/>
            <person name="Buechlein A."/>
            <person name="Hemmerich C."/>
            <person name="Brun Y.V."/>
        </authorList>
    </citation>
    <scope>NUCLEOTIDE SEQUENCE [LARGE SCALE GENOMIC DNA]</scope>
    <source>
        <strain evidence="3">C19</strain>
    </source>
</reference>
<dbReference type="AlphaFoldDB" id="F4QIX0"/>
<gene>
    <name evidence="2" type="ORF">ABI_14720</name>
</gene>
<evidence type="ECO:0000313" key="2">
    <source>
        <dbReference type="EMBL" id="EGF93033.1"/>
    </source>
</evidence>
<dbReference type="eggNOG" id="COG4246">
    <property type="taxonomic scope" value="Bacteria"/>
</dbReference>
<evidence type="ECO:0000313" key="3">
    <source>
        <dbReference type="Proteomes" id="UP000006512"/>
    </source>
</evidence>
<dbReference type="Pfam" id="PF13449">
    <property type="entry name" value="Phytase-like"/>
    <property type="match status" value="1"/>
</dbReference>
<proteinExistence type="predicted"/>
<dbReference type="SUPFAM" id="SSF101898">
    <property type="entry name" value="NHL repeat"/>
    <property type="match status" value="1"/>
</dbReference>
<dbReference type="HOGENOM" id="CLU_881791_0_0_5"/>
<dbReference type="EMBL" id="GL883077">
    <property type="protein sequence ID" value="EGF93033.1"/>
    <property type="molecule type" value="Genomic_DNA"/>
</dbReference>
<accession>F4QIX0</accession>
<dbReference type="PIRSF" id="PIRSF031900">
    <property type="entry name" value="UCP031900"/>
    <property type="match status" value="1"/>
</dbReference>
<feature type="domain" description="Phytase-like" evidence="1">
    <location>
        <begin position="62"/>
        <end position="183"/>
    </location>
</feature>
<dbReference type="InterPro" id="IPR027372">
    <property type="entry name" value="Phytase-like_dom"/>
</dbReference>
<evidence type="ECO:0000259" key="1">
    <source>
        <dbReference type="Pfam" id="PF13449"/>
    </source>
</evidence>